<evidence type="ECO:0000256" key="1">
    <source>
        <dbReference type="SAM" id="Phobius"/>
    </source>
</evidence>
<dbReference type="AlphaFoldDB" id="A0AAD5MHX1"/>
<feature type="signal peptide" evidence="2">
    <location>
        <begin position="1"/>
        <end position="19"/>
    </location>
</feature>
<dbReference type="EMBL" id="JAHQIW010000415">
    <property type="protein sequence ID" value="KAJ1347986.1"/>
    <property type="molecule type" value="Genomic_DNA"/>
</dbReference>
<dbReference type="Proteomes" id="UP001196413">
    <property type="component" value="Unassembled WGS sequence"/>
</dbReference>
<keyword evidence="1" id="KW-0472">Membrane</keyword>
<dbReference type="InterPro" id="IPR045860">
    <property type="entry name" value="Snake_toxin-like_sf"/>
</dbReference>
<organism evidence="3 4">
    <name type="scientific">Parelaphostrongylus tenuis</name>
    <name type="common">Meningeal worm</name>
    <dbReference type="NCBI Taxonomy" id="148309"/>
    <lineage>
        <taxon>Eukaryota</taxon>
        <taxon>Metazoa</taxon>
        <taxon>Ecdysozoa</taxon>
        <taxon>Nematoda</taxon>
        <taxon>Chromadorea</taxon>
        <taxon>Rhabditida</taxon>
        <taxon>Rhabditina</taxon>
        <taxon>Rhabditomorpha</taxon>
        <taxon>Strongyloidea</taxon>
        <taxon>Metastrongylidae</taxon>
        <taxon>Parelaphostrongylus</taxon>
    </lineage>
</organism>
<keyword evidence="1" id="KW-0812">Transmembrane</keyword>
<evidence type="ECO:0000256" key="2">
    <source>
        <dbReference type="SAM" id="SignalP"/>
    </source>
</evidence>
<evidence type="ECO:0000313" key="3">
    <source>
        <dbReference type="EMBL" id="KAJ1347986.1"/>
    </source>
</evidence>
<dbReference type="SUPFAM" id="SSF57302">
    <property type="entry name" value="Snake toxin-like"/>
    <property type="match status" value="1"/>
</dbReference>
<evidence type="ECO:0000313" key="4">
    <source>
        <dbReference type="Proteomes" id="UP001196413"/>
    </source>
</evidence>
<gene>
    <name evidence="3" type="ORF">KIN20_003192</name>
</gene>
<keyword evidence="4" id="KW-1185">Reference proteome</keyword>
<protein>
    <submittedName>
        <fullName evidence="3">Uncharacterized protein</fullName>
    </submittedName>
</protein>
<comment type="caution">
    <text evidence="3">The sequence shown here is derived from an EMBL/GenBank/DDBJ whole genome shotgun (WGS) entry which is preliminary data.</text>
</comment>
<feature type="chain" id="PRO_5042181909" evidence="2">
    <location>
        <begin position="20"/>
        <end position="118"/>
    </location>
</feature>
<sequence length="118" mass="12700">MVTPRFFVSFFALIAATVAIKCYTGTTTGNDMPKTNAVCAVGAKYCMKTKTEGNGKSINNYSCGSSVCTSDGCTNPQKGVTVCCCDKDLCNFSSRSSSLFTIFPIIFAMLYLSEQFLL</sequence>
<accession>A0AAD5MHX1</accession>
<reference evidence="3" key="1">
    <citation type="submission" date="2021-06" db="EMBL/GenBank/DDBJ databases">
        <title>Parelaphostrongylus tenuis whole genome reference sequence.</title>
        <authorList>
            <person name="Garwood T.J."/>
            <person name="Larsen P.A."/>
            <person name="Fountain-Jones N.M."/>
            <person name="Garbe J.R."/>
            <person name="Macchietto M.G."/>
            <person name="Kania S.A."/>
            <person name="Gerhold R.W."/>
            <person name="Richards J.E."/>
            <person name="Wolf T.M."/>
        </authorList>
    </citation>
    <scope>NUCLEOTIDE SEQUENCE</scope>
    <source>
        <strain evidence="3">MNPRO001-30</strain>
        <tissue evidence="3">Meninges</tissue>
    </source>
</reference>
<keyword evidence="2" id="KW-0732">Signal</keyword>
<keyword evidence="1" id="KW-1133">Transmembrane helix</keyword>
<feature type="transmembrane region" description="Helical" evidence="1">
    <location>
        <begin position="96"/>
        <end position="113"/>
    </location>
</feature>
<dbReference type="PANTHER" id="PTHR34721:SF11">
    <property type="entry name" value="ACTIVIN_RECP DOMAIN-CONTAINING PROTEIN"/>
    <property type="match status" value="1"/>
</dbReference>
<name>A0AAD5MHX1_PARTN</name>
<dbReference type="PANTHER" id="PTHR34721">
    <property type="entry name" value="PROTEIN CBG09734"/>
    <property type="match status" value="1"/>
</dbReference>
<proteinExistence type="predicted"/>